<evidence type="ECO:0000256" key="13">
    <source>
        <dbReference type="ARBA" id="ARBA00048823"/>
    </source>
</evidence>
<dbReference type="InterPro" id="IPR045864">
    <property type="entry name" value="aa-tRNA-synth_II/BPL/LPL"/>
</dbReference>
<comment type="similarity">
    <text evidence="3">Belongs to the class-II aminoacyl-tRNA synthetase family. Type-1 seryl-tRNA synthetase subfamily.</text>
</comment>
<keyword evidence="20" id="KW-1185">Reference proteome</keyword>
<dbReference type="SUPFAM" id="SSF55681">
    <property type="entry name" value="Class II aaRS and biotin synthetases"/>
    <property type="match status" value="1"/>
</dbReference>
<evidence type="ECO:0000256" key="7">
    <source>
        <dbReference type="ARBA" id="ARBA00022741"/>
    </source>
</evidence>
<dbReference type="CDD" id="cd00770">
    <property type="entry name" value="SerRS_core"/>
    <property type="match status" value="1"/>
</dbReference>
<dbReference type="GO" id="GO:0005737">
    <property type="term" value="C:cytoplasm"/>
    <property type="evidence" value="ECO:0007669"/>
    <property type="project" value="UniProtKB-SubCell"/>
</dbReference>
<evidence type="ECO:0000313" key="18">
    <source>
        <dbReference type="EMBL" id="MFI0576890.1"/>
    </source>
</evidence>
<dbReference type="EC" id="6.1.1.11" evidence="4 14"/>
<keyword evidence="10" id="KW-0030">Aminoacyl-tRNA synthetase</keyword>
<evidence type="ECO:0000256" key="6">
    <source>
        <dbReference type="ARBA" id="ARBA00022598"/>
    </source>
</evidence>
<dbReference type="AlphaFoldDB" id="A0A6B3QUG0"/>
<name>A0A6B3QUG0_STRTE</name>
<dbReference type="InterPro" id="IPR002317">
    <property type="entry name" value="Ser-tRNA-ligase_type_1"/>
</dbReference>
<comment type="catalytic activity">
    <reaction evidence="12">
        <text>tRNA(Sec) + L-serine + ATP = L-seryl-tRNA(Sec) + AMP + diphosphate + H(+)</text>
        <dbReference type="Rhea" id="RHEA:42580"/>
        <dbReference type="Rhea" id="RHEA-COMP:9742"/>
        <dbReference type="Rhea" id="RHEA-COMP:10128"/>
        <dbReference type="ChEBI" id="CHEBI:15378"/>
        <dbReference type="ChEBI" id="CHEBI:30616"/>
        <dbReference type="ChEBI" id="CHEBI:33019"/>
        <dbReference type="ChEBI" id="CHEBI:33384"/>
        <dbReference type="ChEBI" id="CHEBI:78442"/>
        <dbReference type="ChEBI" id="CHEBI:78533"/>
        <dbReference type="ChEBI" id="CHEBI:456215"/>
        <dbReference type="EC" id="6.1.1.11"/>
    </reaction>
</comment>
<sequence>MHDPQDLLRPDTQAEQRLSRRRYVLDTETLKKLVRRRAKAIAHKDSLRGRLNSVTRKLAEQRGAREQLDLDTAKELKRRVQLADEEQRAADGELTAFLLAVPNIPVSETPRGGPDDPPVEVRRWGRRPAFDFEPRDHVDLATSAGLLDLPRASKLSGSRFAVFRGAGARLERALTSFLLDLHTEEHRYIEHSVPHLVTAETMTGTGQLPKFADDLFATKVADRHLYLIPTAEVPLVNLYGKETLGADDLPLSLTAHTACFRSEAGSYGRDTRGVIRLHQFAKVELVRLCLLQDAEEQLQLLLSHAEECLQRLGLHYRVIDLRASDLGFSARRTYDLEVWLPSQQCFREISSVSDCGDFQGRRAGIRVKRGDTKEYAATLNGSGLPIGRTVVALLEQNQRADGTIEIPPALTPYTGFHTINPDGTTH</sequence>
<feature type="binding site" evidence="15">
    <location>
        <position position="230"/>
    </location>
    <ligand>
        <name>L-serine</name>
        <dbReference type="ChEBI" id="CHEBI:33384"/>
    </ligand>
</feature>
<dbReference type="PANTHER" id="PTHR43697">
    <property type="entry name" value="SERYL-TRNA SYNTHETASE"/>
    <property type="match status" value="1"/>
</dbReference>
<dbReference type="GO" id="GO:0005524">
    <property type="term" value="F:ATP binding"/>
    <property type="evidence" value="ECO:0007669"/>
    <property type="project" value="UniProtKB-KW"/>
</dbReference>
<dbReference type="Pfam" id="PF02403">
    <property type="entry name" value="Seryl_tRNA_N"/>
    <property type="match status" value="1"/>
</dbReference>
<evidence type="ECO:0000256" key="5">
    <source>
        <dbReference type="ARBA" id="ARBA00022490"/>
    </source>
</evidence>
<organism evidence="19">
    <name type="scientific">Streptomyces tendae</name>
    <dbReference type="NCBI Taxonomy" id="1932"/>
    <lineage>
        <taxon>Bacteria</taxon>
        <taxon>Bacillati</taxon>
        <taxon>Actinomycetota</taxon>
        <taxon>Actinomycetes</taxon>
        <taxon>Kitasatosporales</taxon>
        <taxon>Streptomycetaceae</taxon>
        <taxon>Streptomyces</taxon>
    </lineage>
</organism>
<feature type="binding site" evidence="15">
    <location>
        <position position="261"/>
    </location>
    <ligand>
        <name>L-serine</name>
        <dbReference type="ChEBI" id="CHEBI:33384"/>
    </ligand>
</feature>
<dbReference type="Gene3D" id="1.10.287.40">
    <property type="entry name" value="Serine-tRNA synthetase, tRNA binding domain"/>
    <property type="match status" value="1"/>
</dbReference>
<dbReference type="PIRSF" id="PIRSF001529">
    <property type="entry name" value="Ser-tRNA-synth_IIa"/>
    <property type="match status" value="1"/>
</dbReference>
<feature type="binding site" evidence="15">
    <location>
        <position position="284"/>
    </location>
    <ligand>
        <name>L-serine</name>
        <dbReference type="ChEBI" id="CHEBI:33384"/>
    </ligand>
</feature>
<dbReference type="Gene3D" id="3.30.930.10">
    <property type="entry name" value="Bira Bifunctional Protein, Domain 2"/>
    <property type="match status" value="1"/>
</dbReference>
<comment type="catalytic activity">
    <reaction evidence="13">
        <text>tRNA(Ser) + L-serine + ATP = L-seryl-tRNA(Ser) + AMP + diphosphate + H(+)</text>
        <dbReference type="Rhea" id="RHEA:12292"/>
        <dbReference type="Rhea" id="RHEA-COMP:9669"/>
        <dbReference type="Rhea" id="RHEA-COMP:9703"/>
        <dbReference type="ChEBI" id="CHEBI:15378"/>
        <dbReference type="ChEBI" id="CHEBI:30616"/>
        <dbReference type="ChEBI" id="CHEBI:33019"/>
        <dbReference type="ChEBI" id="CHEBI:33384"/>
        <dbReference type="ChEBI" id="CHEBI:78442"/>
        <dbReference type="ChEBI" id="CHEBI:78533"/>
        <dbReference type="ChEBI" id="CHEBI:456215"/>
        <dbReference type="EC" id="6.1.1.11"/>
    </reaction>
</comment>
<evidence type="ECO:0000256" key="10">
    <source>
        <dbReference type="ARBA" id="ARBA00023146"/>
    </source>
</evidence>
<gene>
    <name evidence="19" type="primary">serS</name>
    <name evidence="18" type="ORF">ACH3YB_35260</name>
    <name evidence="19" type="ORF">GUR47_24960</name>
</gene>
<dbReference type="Pfam" id="PF00587">
    <property type="entry name" value="tRNA-synt_2b"/>
    <property type="match status" value="1"/>
</dbReference>
<comment type="pathway">
    <text evidence="2">Aminoacyl-tRNA biosynthesis; selenocysteinyl-tRNA(Sec) biosynthesis; L-seryl-tRNA(Sec) from L-serine and tRNA(Sec): step 1/1.</text>
</comment>
<dbReference type="PANTHER" id="PTHR43697:SF1">
    <property type="entry name" value="SERINE--TRNA LIGASE"/>
    <property type="match status" value="1"/>
</dbReference>
<evidence type="ECO:0000256" key="3">
    <source>
        <dbReference type="ARBA" id="ARBA00010728"/>
    </source>
</evidence>
<dbReference type="SUPFAM" id="SSF46589">
    <property type="entry name" value="tRNA-binding arm"/>
    <property type="match status" value="1"/>
</dbReference>
<keyword evidence="5" id="KW-0963">Cytoplasm</keyword>
<protein>
    <recommendedName>
        <fullName evidence="11 14">Serine--tRNA ligase</fullName>
        <ecNumber evidence="4 14">6.1.1.11</ecNumber>
    </recommendedName>
</protein>
<dbReference type="Proteomes" id="UP001610810">
    <property type="component" value="Unassembled WGS sequence"/>
</dbReference>
<dbReference type="NCBIfam" id="TIGR00414">
    <property type="entry name" value="serS"/>
    <property type="match status" value="1"/>
</dbReference>
<dbReference type="InterPro" id="IPR006195">
    <property type="entry name" value="aa-tRNA-synth_II"/>
</dbReference>
<keyword evidence="9" id="KW-0648">Protein biosynthesis</keyword>
<evidence type="ECO:0000259" key="17">
    <source>
        <dbReference type="PROSITE" id="PS50862"/>
    </source>
</evidence>
<comment type="caution">
    <text evidence="19">The sequence shown here is derived from an EMBL/GenBank/DDBJ whole genome shotgun (WGS) entry which is preliminary data.</text>
</comment>
<dbReference type="PROSITE" id="PS50862">
    <property type="entry name" value="AA_TRNA_LIGASE_II"/>
    <property type="match status" value="1"/>
</dbReference>
<keyword evidence="8 16" id="KW-0067">ATP-binding</keyword>
<dbReference type="GO" id="GO:0006434">
    <property type="term" value="P:seryl-tRNA aminoacylation"/>
    <property type="evidence" value="ECO:0007669"/>
    <property type="project" value="UniProtKB-UniRule"/>
</dbReference>
<evidence type="ECO:0000313" key="20">
    <source>
        <dbReference type="Proteomes" id="UP001610810"/>
    </source>
</evidence>
<feature type="domain" description="Aminoacyl-transfer RNA synthetases class-II family profile" evidence="17">
    <location>
        <begin position="136"/>
        <end position="412"/>
    </location>
</feature>
<dbReference type="RefSeq" id="WP_161378618.1">
    <property type="nucleotide sequence ID" value="NZ_JAAIFS010000005.1"/>
</dbReference>
<evidence type="ECO:0000256" key="11">
    <source>
        <dbReference type="ARBA" id="ARBA00039158"/>
    </source>
</evidence>
<reference evidence="19" key="1">
    <citation type="journal article" date="2020" name="Microorganisms">
        <title>Isolation, Genomic and Metabolomic Characterization of Streptomyces tendae VITAKN with Quorum Sensing Inhibitory Activity from Southern India.</title>
        <authorList>
            <person name="Ishaque N.M."/>
            <person name="Burgsdorf I."/>
            <person name="Limlingan Malit J.J."/>
            <person name="Saha S."/>
            <person name="Teta R."/>
            <person name="Ewe D."/>
            <person name="Kannabiran K."/>
            <person name="Hrouzek P."/>
            <person name="Steindler L."/>
            <person name="Costantino V."/>
            <person name="Saurav K."/>
        </authorList>
    </citation>
    <scope>NUCLEOTIDE SEQUENCE</scope>
    <source>
        <strain evidence="19">VITAKN</strain>
    </source>
</reference>
<dbReference type="InterPro" id="IPR042103">
    <property type="entry name" value="SerRS_1_N_sf"/>
</dbReference>
<evidence type="ECO:0000256" key="12">
    <source>
        <dbReference type="ARBA" id="ARBA00047929"/>
    </source>
</evidence>
<reference evidence="18 20" key="2">
    <citation type="submission" date="2024-10" db="EMBL/GenBank/DDBJ databases">
        <authorList>
            <person name="Wannawong T."/>
            <person name="Kuncharoen N."/>
            <person name="Mhuantong W."/>
        </authorList>
    </citation>
    <scope>NUCLEOTIDE SEQUENCE [LARGE SCALE GENOMIC DNA]</scope>
    <source>
        <strain evidence="18 20">CALK1-4</strain>
    </source>
</reference>
<dbReference type="InterPro" id="IPR010978">
    <property type="entry name" value="tRNA-bd_arm"/>
</dbReference>
<evidence type="ECO:0000256" key="1">
    <source>
        <dbReference type="ARBA" id="ARBA00004496"/>
    </source>
</evidence>
<dbReference type="GO" id="GO:0004828">
    <property type="term" value="F:serine-tRNA ligase activity"/>
    <property type="evidence" value="ECO:0007669"/>
    <property type="project" value="UniProtKB-UniRule"/>
</dbReference>
<dbReference type="InterPro" id="IPR015866">
    <property type="entry name" value="Ser-tRNA-synth_1_N"/>
</dbReference>
<dbReference type="InterPro" id="IPR002314">
    <property type="entry name" value="aa-tRNA-synt_IIb"/>
</dbReference>
<feature type="binding site" evidence="16">
    <location>
        <begin position="261"/>
        <end position="263"/>
    </location>
    <ligand>
        <name>ATP</name>
        <dbReference type="ChEBI" id="CHEBI:30616"/>
    </ligand>
</feature>
<evidence type="ECO:0000256" key="4">
    <source>
        <dbReference type="ARBA" id="ARBA00012840"/>
    </source>
</evidence>
<evidence type="ECO:0000256" key="15">
    <source>
        <dbReference type="PIRSR" id="PIRSR001529-1"/>
    </source>
</evidence>
<evidence type="ECO:0000256" key="14">
    <source>
        <dbReference type="NCBIfam" id="TIGR00414"/>
    </source>
</evidence>
<feature type="binding site" evidence="15">
    <location>
        <position position="380"/>
    </location>
    <ligand>
        <name>L-serine</name>
        <dbReference type="ChEBI" id="CHEBI:33384"/>
    </ligand>
</feature>
<dbReference type="EMBL" id="JBIQWK010000015">
    <property type="protein sequence ID" value="MFI0576890.1"/>
    <property type="molecule type" value="Genomic_DNA"/>
</dbReference>
<evidence type="ECO:0000256" key="8">
    <source>
        <dbReference type="ARBA" id="ARBA00022840"/>
    </source>
</evidence>
<feature type="binding site" evidence="16">
    <location>
        <begin position="348"/>
        <end position="351"/>
    </location>
    <ligand>
        <name>ATP</name>
        <dbReference type="ChEBI" id="CHEBI:30616"/>
    </ligand>
</feature>
<accession>A0A6B3QUG0</accession>
<evidence type="ECO:0000256" key="16">
    <source>
        <dbReference type="PIRSR" id="PIRSR001529-2"/>
    </source>
</evidence>
<dbReference type="EMBL" id="JAAIFS010000005">
    <property type="protein sequence ID" value="NEV89881.1"/>
    <property type="molecule type" value="Genomic_DNA"/>
</dbReference>
<dbReference type="InterPro" id="IPR033729">
    <property type="entry name" value="SerRS_core"/>
</dbReference>
<keyword evidence="6 19" id="KW-0436">Ligase</keyword>
<evidence type="ECO:0000313" key="19">
    <source>
        <dbReference type="EMBL" id="NEV89881.1"/>
    </source>
</evidence>
<evidence type="ECO:0000256" key="2">
    <source>
        <dbReference type="ARBA" id="ARBA00005045"/>
    </source>
</evidence>
<keyword evidence="7" id="KW-0547">Nucleotide-binding</keyword>
<comment type="subcellular location">
    <subcellularLocation>
        <location evidence="1">Cytoplasm</location>
    </subcellularLocation>
</comment>
<proteinExistence type="inferred from homology"/>
<dbReference type="PRINTS" id="PR00981">
    <property type="entry name" value="TRNASYNTHSER"/>
</dbReference>
<evidence type="ECO:0000256" key="9">
    <source>
        <dbReference type="ARBA" id="ARBA00022917"/>
    </source>
</evidence>